<dbReference type="Proteomes" id="UP000663870">
    <property type="component" value="Unassembled WGS sequence"/>
</dbReference>
<dbReference type="Proteomes" id="UP000663882">
    <property type="component" value="Unassembled WGS sequence"/>
</dbReference>
<evidence type="ECO:0000313" key="5">
    <source>
        <dbReference type="EMBL" id="CAF1141430.1"/>
    </source>
</evidence>
<dbReference type="EMBL" id="CAJNOL010001028">
    <property type="protein sequence ID" value="CAF1269406.1"/>
    <property type="molecule type" value="Genomic_DNA"/>
</dbReference>
<dbReference type="InterPro" id="IPR012981">
    <property type="entry name" value="PIH1_N"/>
</dbReference>
<dbReference type="InterPro" id="IPR050734">
    <property type="entry name" value="PIH1/Kintoun_subfamily"/>
</dbReference>
<dbReference type="EMBL" id="CAJOBE010005861">
    <property type="protein sequence ID" value="CAF3987958.1"/>
    <property type="molecule type" value="Genomic_DNA"/>
</dbReference>
<organism evidence="10 13">
    <name type="scientific">Rotaria sordida</name>
    <dbReference type="NCBI Taxonomy" id="392033"/>
    <lineage>
        <taxon>Eukaryota</taxon>
        <taxon>Metazoa</taxon>
        <taxon>Spiralia</taxon>
        <taxon>Gnathifera</taxon>
        <taxon>Rotifera</taxon>
        <taxon>Eurotatoria</taxon>
        <taxon>Bdelloidea</taxon>
        <taxon>Philodinida</taxon>
        <taxon>Philodinidae</taxon>
        <taxon>Rotaria</taxon>
    </lineage>
</organism>
<gene>
    <name evidence="12" type="ORF">FNK824_LOCUS25235</name>
    <name evidence="11" type="ORF">JBS370_LOCUS18373</name>
    <name evidence="7" type="ORF">JXQ802_LOCUS27906</name>
    <name evidence="8" type="ORF">JXQ802_LOCUS27941</name>
    <name evidence="10" type="ORF">OTI717_LOCUS19886</name>
    <name evidence="4" type="ORF">PYM288_LOCUS17257</name>
    <name evidence="5" type="ORF">RFH988_LOCUS21410</name>
    <name evidence="6" type="ORF">SEV965_LOCUS22457</name>
    <name evidence="9" type="ORF">ZHD862_LOCUS29418</name>
</gene>
<dbReference type="EMBL" id="CAJNOH010000480">
    <property type="protein sequence ID" value="CAF1053251.1"/>
    <property type="molecule type" value="Genomic_DNA"/>
</dbReference>
<dbReference type="GO" id="GO:0006364">
    <property type="term" value="P:rRNA processing"/>
    <property type="evidence" value="ECO:0007669"/>
    <property type="project" value="TreeGrafter"/>
</dbReference>
<dbReference type="PANTHER" id="PTHR22997">
    <property type="entry name" value="PIH1 DOMAIN-CONTAINING PROTEIN 1"/>
    <property type="match status" value="1"/>
</dbReference>
<dbReference type="Proteomes" id="UP000663889">
    <property type="component" value="Unassembled WGS sequence"/>
</dbReference>
<reference evidence="10" key="1">
    <citation type="submission" date="2021-02" db="EMBL/GenBank/DDBJ databases">
        <authorList>
            <person name="Nowell W R."/>
        </authorList>
    </citation>
    <scope>NUCLEOTIDE SEQUENCE</scope>
</reference>
<comment type="caution">
    <text evidence="10">The sequence shown here is derived from an EMBL/GenBank/DDBJ whole genome shotgun (WGS) entry which is preliminary data.</text>
</comment>
<evidence type="ECO:0000313" key="12">
    <source>
        <dbReference type="EMBL" id="CAF3987958.1"/>
    </source>
</evidence>
<evidence type="ECO:0000313" key="9">
    <source>
        <dbReference type="EMBL" id="CAF1328971.1"/>
    </source>
</evidence>
<dbReference type="Proteomes" id="UP000663854">
    <property type="component" value="Unassembled WGS sequence"/>
</dbReference>
<evidence type="ECO:0000313" key="13">
    <source>
        <dbReference type="Proteomes" id="UP000663823"/>
    </source>
</evidence>
<dbReference type="EMBL" id="CAJNOU010001590">
    <property type="protein sequence ID" value="CAF1226373.1"/>
    <property type="molecule type" value="Genomic_DNA"/>
</dbReference>
<proteinExistence type="inferred from homology"/>
<sequence>MQLNDLENEDEEFQNFLKQATLSKKIDENKQTTNNNERIAIKPEPGFCLKTKRLDDEINNEKIFINVCTSSQINAPKEITEEELIEIVKSEDPGRYRVPISLGEPVADLDKHGQGCTIFTVIIHPDFFRRAHSSQTFMNFLLTLIYEGLENKYPQFKLDTA</sequence>
<dbReference type="GO" id="GO:0000492">
    <property type="term" value="P:box C/D snoRNP assembly"/>
    <property type="evidence" value="ECO:0007669"/>
    <property type="project" value="TreeGrafter"/>
</dbReference>
<evidence type="ECO:0000313" key="4">
    <source>
        <dbReference type="EMBL" id="CAF1053251.1"/>
    </source>
</evidence>
<dbReference type="Proteomes" id="UP000663864">
    <property type="component" value="Unassembled WGS sequence"/>
</dbReference>
<dbReference type="Proteomes" id="UP000663823">
    <property type="component" value="Unassembled WGS sequence"/>
</dbReference>
<dbReference type="EMBL" id="CAJOAX010002969">
    <property type="protein sequence ID" value="CAF3829234.1"/>
    <property type="molecule type" value="Genomic_DNA"/>
</dbReference>
<dbReference type="Proteomes" id="UP000663874">
    <property type="component" value="Unassembled WGS sequence"/>
</dbReference>
<dbReference type="EMBL" id="CAJNOO010001362">
    <property type="protein sequence ID" value="CAF1141430.1"/>
    <property type="molecule type" value="Genomic_DNA"/>
</dbReference>
<dbReference type="GO" id="GO:0097255">
    <property type="term" value="C:R2TP complex"/>
    <property type="evidence" value="ECO:0007669"/>
    <property type="project" value="TreeGrafter"/>
</dbReference>
<evidence type="ECO:0000313" key="10">
    <source>
        <dbReference type="EMBL" id="CAF3829234.1"/>
    </source>
</evidence>
<dbReference type="EMBL" id="CAJOBD010002072">
    <property type="protein sequence ID" value="CAF3853381.1"/>
    <property type="molecule type" value="Genomic_DNA"/>
</dbReference>
<evidence type="ECO:0000313" key="7">
    <source>
        <dbReference type="EMBL" id="CAF1269406.1"/>
    </source>
</evidence>
<dbReference type="Proteomes" id="UP000663836">
    <property type="component" value="Unassembled WGS sequence"/>
</dbReference>
<evidence type="ECO:0000313" key="8">
    <source>
        <dbReference type="EMBL" id="CAF1270064.1"/>
    </source>
</evidence>
<dbReference type="Pfam" id="PF08190">
    <property type="entry name" value="PIH1"/>
    <property type="match status" value="1"/>
</dbReference>
<dbReference type="OrthoDB" id="5135119at2759"/>
<dbReference type="AlphaFoldDB" id="A0A819DJS4"/>
<feature type="domain" description="PIH1 N-terminal" evidence="3">
    <location>
        <begin position="20"/>
        <end position="159"/>
    </location>
</feature>
<evidence type="ECO:0000259" key="3">
    <source>
        <dbReference type="Pfam" id="PF08190"/>
    </source>
</evidence>
<comment type="similarity">
    <text evidence="1">Belongs to the PIH1 family.</text>
</comment>
<keyword evidence="14" id="KW-1185">Reference proteome</keyword>
<dbReference type="EMBL" id="CAJNOT010002595">
    <property type="protein sequence ID" value="CAF1328971.1"/>
    <property type="molecule type" value="Genomic_DNA"/>
</dbReference>
<evidence type="ECO:0000256" key="2">
    <source>
        <dbReference type="ARBA" id="ARBA00046233"/>
    </source>
</evidence>
<name>A0A819DJS4_9BILA</name>
<evidence type="ECO:0000256" key="1">
    <source>
        <dbReference type="ARBA" id="ARBA00008511"/>
    </source>
</evidence>
<dbReference type="PANTHER" id="PTHR22997:SF0">
    <property type="entry name" value="PIH1 DOMAIN-CONTAINING PROTEIN 1"/>
    <property type="match status" value="1"/>
</dbReference>
<evidence type="ECO:0000313" key="6">
    <source>
        <dbReference type="EMBL" id="CAF1226373.1"/>
    </source>
</evidence>
<dbReference type="EMBL" id="CAJNOL010001030">
    <property type="protein sequence ID" value="CAF1270064.1"/>
    <property type="molecule type" value="Genomic_DNA"/>
</dbReference>
<accession>A0A819DJS4</accession>
<comment type="function">
    <text evidence="2">Involved in the assembly of C/D box small nucleolar ribonucleoprotein (snoRNP) particles. Recruits the SWI/SNF complex to the core promoter of rRNA genes and enhances pre-rRNA transcription. Mediates interaction of TELO2 with the R2TP complex which is necessary for the stability of MTOR and SMG1. Positively regulates the assembly and activity of the mTORC1 complex.</text>
</comment>
<dbReference type="GO" id="GO:0005737">
    <property type="term" value="C:cytoplasm"/>
    <property type="evidence" value="ECO:0007669"/>
    <property type="project" value="TreeGrafter"/>
</dbReference>
<dbReference type="GO" id="GO:1990904">
    <property type="term" value="C:ribonucleoprotein complex"/>
    <property type="evidence" value="ECO:0007669"/>
    <property type="project" value="TreeGrafter"/>
</dbReference>
<evidence type="ECO:0000313" key="14">
    <source>
        <dbReference type="Proteomes" id="UP000663870"/>
    </source>
</evidence>
<protein>
    <recommendedName>
        <fullName evidence="3">PIH1 N-terminal domain-containing protein</fullName>
    </recommendedName>
</protein>
<evidence type="ECO:0000313" key="11">
    <source>
        <dbReference type="EMBL" id="CAF3853381.1"/>
    </source>
</evidence>